<evidence type="ECO:0000256" key="1">
    <source>
        <dbReference type="SAM" id="MobiDB-lite"/>
    </source>
</evidence>
<evidence type="ECO:0000313" key="4">
    <source>
        <dbReference type="Proteomes" id="UP000266272"/>
    </source>
</evidence>
<comment type="caution">
    <text evidence="3">The sequence shown here is derived from an EMBL/GenBank/DDBJ whole genome shotgun (WGS) entry which is preliminary data.</text>
</comment>
<evidence type="ECO:0000259" key="2">
    <source>
        <dbReference type="PROSITE" id="PS50181"/>
    </source>
</evidence>
<feature type="compositionally biased region" description="Low complexity" evidence="1">
    <location>
        <begin position="105"/>
        <end position="119"/>
    </location>
</feature>
<proteinExistence type="predicted"/>
<evidence type="ECO:0000313" key="3">
    <source>
        <dbReference type="EMBL" id="RFU76157.1"/>
    </source>
</evidence>
<dbReference type="InterPro" id="IPR001810">
    <property type="entry name" value="F-box_dom"/>
</dbReference>
<dbReference type="CDD" id="cd09917">
    <property type="entry name" value="F-box_SF"/>
    <property type="match status" value="1"/>
</dbReference>
<keyword evidence="4" id="KW-1185">Reference proteome</keyword>
<dbReference type="EMBL" id="PXOA01000376">
    <property type="protein sequence ID" value="RFU76157.1"/>
    <property type="molecule type" value="Genomic_DNA"/>
</dbReference>
<accession>A0A395NK30</accession>
<sequence>MDSLPFELVSQILNQLPPAEYKSARLTCHAFNDALAKPTFHTLASFIDPATAQNTIEKIAADLSRRPKAIWSPGCSVPKGLPVPESFLFAMHVALRGTPCPSPATSRASSISSASGAWSDGEDSDVASVEGEGVTAWNFGRSIGMDDVTEDTLRQALFRYALYLSYIYGGEGEAPQLWVMNSKRWEQHR</sequence>
<organism evidence="3 4">
    <name type="scientific">Trichoderma arundinaceum</name>
    <dbReference type="NCBI Taxonomy" id="490622"/>
    <lineage>
        <taxon>Eukaryota</taxon>
        <taxon>Fungi</taxon>
        <taxon>Dikarya</taxon>
        <taxon>Ascomycota</taxon>
        <taxon>Pezizomycotina</taxon>
        <taxon>Sordariomycetes</taxon>
        <taxon>Hypocreomycetidae</taxon>
        <taxon>Hypocreales</taxon>
        <taxon>Hypocreaceae</taxon>
        <taxon>Trichoderma</taxon>
    </lineage>
</organism>
<feature type="domain" description="F-box" evidence="2">
    <location>
        <begin position="1"/>
        <end position="43"/>
    </location>
</feature>
<dbReference type="OrthoDB" id="4986826at2759"/>
<feature type="region of interest" description="Disordered" evidence="1">
    <location>
        <begin position="105"/>
        <end position="125"/>
    </location>
</feature>
<dbReference type="Pfam" id="PF00646">
    <property type="entry name" value="F-box"/>
    <property type="match status" value="1"/>
</dbReference>
<protein>
    <recommendedName>
        <fullName evidence="2">F-box domain-containing protein</fullName>
    </recommendedName>
</protein>
<gene>
    <name evidence="3" type="ORF">TARUN_6099</name>
</gene>
<dbReference type="InterPro" id="IPR036047">
    <property type="entry name" value="F-box-like_dom_sf"/>
</dbReference>
<dbReference type="PROSITE" id="PS50181">
    <property type="entry name" value="FBOX"/>
    <property type="match status" value="1"/>
</dbReference>
<dbReference type="SUPFAM" id="SSF81383">
    <property type="entry name" value="F-box domain"/>
    <property type="match status" value="1"/>
</dbReference>
<dbReference type="Proteomes" id="UP000266272">
    <property type="component" value="Unassembled WGS sequence"/>
</dbReference>
<dbReference type="SMART" id="SM00256">
    <property type="entry name" value="FBOX"/>
    <property type="match status" value="1"/>
</dbReference>
<reference evidence="3 4" key="1">
    <citation type="journal article" date="2018" name="PLoS Pathog.">
        <title>Evolution of structural diversity of trichothecenes, a family of toxins produced by plant pathogenic and entomopathogenic fungi.</title>
        <authorList>
            <person name="Proctor R.H."/>
            <person name="McCormick S.P."/>
            <person name="Kim H.S."/>
            <person name="Cardoza R.E."/>
            <person name="Stanley A.M."/>
            <person name="Lindo L."/>
            <person name="Kelly A."/>
            <person name="Brown D.W."/>
            <person name="Lee T."/>
            <person name="Vaughan M.M."/>
            <person name="Alexander N.J."/>
            <person name="Busman M."/>
            <person name="Gutierrez S."/>
        </authorList>
    </citation>
    <scope>NUCLEOTIDE SEQUENCE [LARGE SCALE GENOMIC DNA]</scope>
    <source>
        <strain evidence="3 4">IBT 40837</strain>
    </source>
</reference>
<name>A0A395NK30_TRIAR</name>
<dbReference type="AlphaFoldDB" id="A0A395NK30"/>